<dbReference type="KEGG" id="mrtj:KHC33_13705"/>
<evidence type="ECO:0000313" key="2">
    <source>
        <dbReference type="EMBL" id="QVV88369.1"/>
    </source>
</evidence>
<evidence type="ECO:0000313" key="3">
    <source>
        <dbReference type="Proteomes" id="UP000680656"/>
    </source>
</evidence>
<dbReference type="Proteomes" id="UP000680656">
    <property type="component" value="Chromosome"/>
</dbReference>
<dbReference type="RefSeq" id="WP_214419184.1">
    <property type="nucleotide sequence ID" value="NZ_CP075546.1"/>
</dbReference>
<dbReference type="InterPro" id="IPR003607">
    <property type="entry name" value="HD/PDEase_dom"/>
</dbReference>
<feature type="domain" description="HD-CE" evidence="1">
    <location>
        <begin position="350"/>
        <end position="525"/>
    </location>
</feature>
<keyword evidence="3" id="KW-1185">Reference proteome</keyword>
<dbReference type="SUPFAM" id="SSF64182">
    <property type="entry name" value="DHH phosphoesterases"/>
    <property type="match status" value="1"/>
</dbReference>
<organism evidence="2 3">
    <name type="scientific">Methanospirillum purgamenti</name>
    <dbReference type="NCBI Taxonomy" id="2834276"/>
    <lineage>
        <taxon>Archaea</taxon>
        <taxon>Methanobacteriati</taxon>
        <taxon>Methanobacteriota</taxon>
        <taxon>Stenosarchaea group</taxon>
        <taxon>Methanomicrobia</taxon>
        <taxon>Methanomicrobiales</taxon>
        <taxon>Methanospirillaceae</taxon>
        <taxon>Methanospirillum</taxon>
    </lineage>
</organism>
<dbReference type="InterPro" id="IPR038763">
    <property type="entry name" value="DHH_sf"/>
</dbReference>
<dbReference type="GeneID" id="65098259"/>
<protein>
    <submittedName>
        <fullName evidence="2">HD domain-containing protein</fullName>
    </submittedName>
</protein>
<name>A0A8E7AY13_9EURY</name>
<dbReference type="EMBL" id="CP075546">
    <property type="protein sequence ID" value="QVV88369.1"/>
    <property type="molecule type" value="Genomic_DNA"/>
</dbReference>
<dbReference type="Gene3D" id="1.10.3210.10">
    <property type="entry name" value="Hypothetical protein af1432"/>
    <property type="match status" value="1"/>
</dbReference>
<dbReference type="AlphaFoldDB" id="A0A8E7AY13"/>
<evidence type="ECO:0000259" key="1">
    <source>
        <dbReference type="Pfam" id="PF24391"/>
    </source>
</evidence>
<proteinExistence type="predicted"/>
<dbReference type="SUPFAM" id="SSF109604">
    <property type="entry name" value="HD-domain/PDEase-like"/>
    <property type="match status" value="1"/>
</dbReference>
<dbReference type="CDD" id="cd00077">
    <property type="entry name" value="HDc"/>
    <property type="match status" value="1"/>
</dbReference>
<dbReference type="Pfam" id="PF24391">
    <property type="entry name" value="HD-CE"/>
    <property type="match status" value="1"/>
</dbReference>
<reference evidence="2 3" key="1">
    <citation type="submission" date="2021-05" db="EMBL/GenBank/DDBJ databases">
        <title>A novel Methanospirillum isolate from a pyrite-forming mixed culture.</title>
        <authorList>
            <person name="Bunk B."/>
            <person name="Sproer C."/>
            <person name="Spring S."/>
            <person name="Pester M."/>
        </authorList>
    </citation>
    <scope>NUCLEOTIDE SEQUENCE [LARGE SCALE GENOMIC DNA]</scope>
    <source>
        <strain evidence="2 3">J.3.6.1-F.2.7.3</strain>
    </source>
</reference>
<accession>A0A8E7AY13</accession>
<sequence>MKKALLFGGTDGHGMTMTAISRRALEQEGYDVTTICNHQKPPITLPENAPPSDYGTGTVALFWGSTFLFWDFSKLSQNDLVVVVDIPLPEPDKRYPGCTAEKGIEKIKELCKNNIRVLIIDHHKIATTYYGKAIEVGAEIVISAHALTTHYGFPDPFSIKWGTIGAICDRDSAILPVTTEEEELARALDQAKFAGTNTLEAIYSDNMRYLTQDIFKNPLKPDEKHVIKRDNVIYYANPTPFGVGMKLLDMLCQREDKEYGISYTPEPSVILTITNWKKKHLLPAALKLGLEKFLGHAEAPNFTYPIGEIESLISRLNAVYIQGNEQKIESSNVYTYFHEFMKKIKIPYFLTIHGWSHVEHVISHARTLGSLCSLAESEQKILDWACLLHDVGNGAEGIDGDKARACHHLYSFQMIREWDDKGFFTDIMTPNEVRKVADLCFRHRKFLPLPEEESMKRLCVLLRVADSMDIDERRAMGNDEGESYQSLKSKLPESSIEHWESHQGIKGIRLYIKKNLIEFQIFIKDKEKAAFQINNFMDEIKILSMYFNLNINLVEMPVLSGNTWHLSRKSDEWVGR</sequence>
<gene>
    <name evidence="2" type="ORF">KHC33_13705</name>
</gene>
<dbReference type="InterPro" id="IPR056471">
    <property type="entry name" value="HD-CE"/>
</dbReference>